<evidence type="ECO:0000256" key="1">
    <source>
        <dbReference type="SAM" id="MobiDB-lite"/>
    </source>
</evidence>
<keyword evidence="3" id="KW-1185">Reference proteome</keyword>
<feature type="region of interest" description="Disordered" evidence="1">
    <location>
        <begin position="1"/>
        <end position="36"/>
    </location>
</feature>
<evidence type="ECO:0000313" key="2">
    <source>
        <dbReference type="EMBL" id="QFI54151.1"/>
    </source>
</evidence>
<dbReference type="Proteomes" id="UP000594034">
    <property type="component" value="Chromosome"/>
</dbReference>
<proteinExistence type="predicted"/>
<protein>
    <submittedName>
        <fullName evidence="2">DUF3306 domain-containing protein</fullName>
    </submittedName>
</protein>
<name>A0A5J6WVB9_9GAMM</name>
<dbReference type="KEGG" id="asim:FE240_05240"/>
<reference evidence="2 3" key="1">
    <citation type="submission" date="2019-05" db="EMBL/GenBank/DDBJ databases">
        <title>OXA-830, a novel chromosomally encoded expanded-spectrum class D beta-lactamase in Aeromonas simiae.</title>
        <authorList>
            <person name="Zhou W."/>
            <person name="Chen Q."/>
        </authorList>
    </citation>
    <scope>NUCLEOTIDE SEQUENCE [LARGE SCALE GENOMIC DNA]</scope>
    <source>
        <strain evidence="2 3">A6</strain>
    </source>
</reference>
<accession>A0A5J6WVB9</accession>
<organism evidence="2 3">
    <name type="scientific">Aeromonas simiae</name>
    <dbReference type="NCBI Taxonomy" id="218936"/>
    <lineage>
        <taxon>Bacteria</taxon>
        <taxon>Pseudomonadati</taxon>
        <taxon>Pseudomonadota</taxon>
        <taxon>Gammaproteobacteria</taxon>
        <taxon>Aeromonadales</taxon>
        <taxon>Aeromonadaceae</taxon>
        <taxon>Aeromonas</taxon>
    </lineage>
</organism>
<sequence>MSEFLRRWSQRKLHPIAPEPEPVAPAEPVSPDSGMAARVSGIDALPEHAEPAVPSLPDKETLRALFRQHKPDGLDDYTQDFAAPELLSAELVAGLRGWLVEPVEEEQSEKAEIVAHDPDEDGDILVSVVGQNVAFDEGDEERNGS</sequence>
<gene>
    <name evidence="2" type="ORF">FE240_05240</name>
</gene>
<dbReference type="AlphaFoldDB" id="A0A5J6WVB9"/>
<dbReference type="RefSeq" id="WP_193003660.1">
    <property type="nucleotide sequence ID" value="NZ_CP040449.1"/>
</dbReference>
<evidence type="ECO:0000313" key="3">
    <source>
        <dbReference type="Proteomes" id="UP000594034"/>
    </source>
</evidence>
<dbReference type="EMBL" id="CP040449">
    <property type="protein sequence ID" value="QFI54151.1"/>
    <property type="molecule type" value="Genomic_DNA"/>
</dbReference>